<dbReference type="GeneID" id="110204701"/>
<accession>A0A6P5JWM0</accession>
<dbReference type="AlphaFoldDB" id="A0A6P5JWM0"/>
<proteinExistence type="inferred from homology"/>
<feature type="domain" description="Cytosolic fatty-acid binding proteins" evidence="2">
    <location>
        <begin position="5"/>
        <end position="22"/>
    </location>
</feature>
<evidence type="ECO:0000313" key="3">
    <source>
        <dbReference type="Proteomes" id="UP000515140"/>
    </source>
</evidence>
<name>A0A6P5JWM0_PHACI</name>
<dbReference type="SUPFAM" id="SSF50814">
    <property type="entry name" value="Lipocalins"/>
    <property type="match status" value="1"/>
</dbReference>
<dbReference type="InterPro" id="IPR000463">
    <property type="entry name" value="Fatty_acid-bd"/>
</dbReference>
<organism evidence="3 4">
    <name type="scientific">Phascolarctos cinereus</name>
    <name type="common">Koala</name>
    <dbReference type="NCBI Taxonomy" id="38626"/>
    <lineage>
        <taxon>Eukaryota</taxon>
        <taxon>Metazoa</taxon>
        <taxon>Chordata</taxon>
        <taxon>Craniata</taxon>
        <taxon>Vertebrata</taxon>
        <taxon>Euteleostomi</taxon>
        <taxon>Mammalia</taxon>
        <taxon>Metatheria</taxon>
        <taxon>Diprotodontia</taxon>
        <taxon>Phascolarctidae</taxon>
        <taxon>Phascolarctos</taxon>
    </lineage>
</organism>
<evidence type="ECO:0000259" key="2">
    <source>
        <dbReference type="PROSITE" id="PS00214"/>
    </source>
</evidence>
<comment type="similarity">
    <text evidence="1">Belongs to the calycin superfamily. Fatty-acid binding protein (FABP) family.</text>
</comment>
<dbReference type="InParanoid" id="A0A6P5JWM0"/>
<feature type="non-terminal residue" evidence="4">
    <location>
        <position position="138"/>
    </location>
</feature>
<dbReference type="GO" id="GO:0008289">
    <property type="term" value="F:lipid binding"/>
    <property type="evidence" value="ECO:0007669"/>
    <property type="project" value="InterPro"/>
</dbReference>
<dbReference type="PROSITE" id="PS00214">
    <property type="entry name" value="FABP"/>
    <property type="match status" value="1"/>
</dbReference>
<dbReference type="FunCoup" id="A0A6P5JWM0">
    <property type="interactions" value="500"/>
</dbReference>
<dbReference type="PANTHER" id="PTHR11955">
    <property type="entry name" value="FATTY ACID BINDING PROTEIN"/>
    <property type="match status" value="1"/>
</dbReference>
<dbReference type="RefSeq" id="XP_020836456.1">
    <property type="nucleotide sequence ID" value="XM_020980797.1"/>
</dbReference>
<sequence length="138" mass="15285">MNFSGKYQLQSQENFEAFLKAAGLPDDIIQKRKDTRGMSEIVQNGNHFKFIVNNDNQIQVNEFTLGEECELTTPTGGKVKGVVNLEGGNKLVTILKAMKSVTELNGDILTTVSDQVFLFLLGCGGWIQKAFGEHTRCQ</sequence>
<dbReference type="PRINTS" id="PR00178">
    <property type="entry name" value="FATTYACIDBP"/>
</dbReference>
<dbReference type="Gene3D" id="2.40.128.20">
    <property type="match status" value="1"/>
</dbReference>
<dbReference type="KEGG" id="pcw:110204701"/>
<protein>
    <submittedName>
        <fullName evidence="4">Fatty acid-binding protein, liver-like</fullName>
    </submittedName>
</protein>
<evidence type="ECO:0000313" key="4">
    <source>
        <dbReference type="RefSeq" id="XP_020836456.1"/>
    </source>
</evidence>
<dbReference type="InterPro" id="IPR031259">
    <property type="entry name" value="ILBP"/>
</dbReference>
<gene>
    <name evidence="4" type="primary">LOC110204701</name>
</gene>
<dbReference type="Pfam" id="PF14651">
    <property type="entry name" value="Lipocalin_7"/>
    <property type="match status" value="1"/>
</dbReference>
<dbReference type="Proteomes" id="UP000515140">
    <property type="component" value="Unplaced"/>
</dbReference>
<evidence type="ECO:0000256" key="1">
    <source>
        <dbReference type="ARBA" id="ARBA00008390"/>
    </source>
</evidence>
<dbReference type="InterPro" id="IPR012674">
    <property type="entry name" value="Calycin"/>
</dbReference>
<keyword evidence="3" id="KW-1185">Reference proteome</keyword>
<reference evidence="4" key="1">
    <citation type="submission" date="2025-08" db="UniProtKB">
        <authorList>
            <consortium name="RefSeq"/>
        </authorList>
    </citation>
    <scope>IDENTIFICATION</scope>
    <source>
        <tissue evidence="4">Spleen</tissue>
    </source>
</reference>